<dbReference type="OrthoDB" id="153025at2"/>
<keyword evidence="2" id="KW-0808">Transferase</keyword>
<name>A0A3N4YYW6_9MICO</name>
<dbReference type="AlphaFoldDB" id="A0A3N4YYW6"/>
<dbReference type="GO" id="GO:0016758">
    <property type="term" value="F:hexosyltransferase activity"/>
    <property type="evidence" value="ECO:0007669"/>
    <property type="project" value="UniProtKB-ARBA"/>
</dbReference>
<dbReference type="EMBL" id="RKRA01000001">
    <property type="protein sequence ID" value="RPF26359.1"/>
    <property type="molecule type" value="Genomic_DNA"/>
</dbReference>
<dbReference type="RefSeq" id="WP_123914801.1">
    <property type="nucleotide sequence ID" value="NZ_RKRA01000001.1"/>
</dbReference>
<dbReference type="InterPro" id="IPR001173">
    <property type="entry name" value="Glyco_trans_2-like"/>
</dbReference>
<dbReference type="Proteomes" id="UP000280726">
    <property type="component" value="Unassembled WGS sequence"/>
</dbReference>
<dbReference type="Gene3D" id="3.90.550.10">
    <property type="entry name" value="Spore Coat Polysaccharide Biosynthesis Protein SpsA, Chain A"/>
    <property type="match status" value="1"/>
</dbReference>
<evidence type="ECO:0000259" key="1">
    <source>
        <dbReference type="Pfam" id="PF00535"/>
    </source>
</evidence>
<dbReference type="InterPro" id="IPR029044">
    <property type="entry name" value="Nucleotide-diphossugar_trans"/>
</dbReference>
<sequence length="694" mass="76286">MIEASGWTIVADVREWPESVLMGLLEVVRGADDVWLVATIGASPLVQVPVPNATLLSVAESVSFSAALNAAVVVSQSPVVVVLEEPATVSLGDLRDGVRSTVRTESVTLLSYGTEPSGGWGRSLLTPIARDRWTAGTAVIFDRAAFLRIQGFDETARARTRPCIDLAERLRRVGCSVQWREDLSTACVAVDNTVRLGRAEVALIEESVRADPSIVRNLPVWSSSDQNSPLVSVVIATRNRAAFLRDSISSVLAQTFYNFELLVIDDGSDDETPDVVASVAGTDPRVRYIRQEQAGIAGARNRGADESRGFYTAVHDDDDIMLPWRLEKGLGALQEQDRATYGAWVNFDNESAEMITHVTREEFGMPVSLHNGQSPGHATWLIETELLRRFRYDERMTSAVDHNLALRLMRMGVRWRHAGCVMFLRRMHPGQVSVVDRTSQDAGARLSRLMLESGTSVASADKVRSRQSETRWPTIPGRSEPQRHFAAYLPDHLVERRVLLRGGALNKVIAVNKVSDTGVVILERSLDGREIEESAEVDDVTLADLARLRTAGITFEVEARLRPVEGVPFPQDRLRQALMRVAARLVARSLRDGTGSLEALVMAPDRHSTLLSAVAGEYSHSVFRRVHVSASSEDRLDVTLIGFSDRRTALRAFARLRQEPDGSSVALVGTEQLVLDPLLQDLSLLEEKAAVDAI</sequence>
<comment type="caution">
    <text evidence="2">The sequence shown here is derived from an EMBL/GenBank/DDBJ whole genome shotgun (WGS) entry which is preliminary data.</text>
</comment>
<feature type="domain" description="Glycosyltransferase 2-like" evidence="1">
    <location>
        <begin position="232"/>
        <end position="360"/>
    </location>
</feature>
<proteinExistence type="predicted"/>
<accession>A0A3N4YYW6</accession>
<evidence type="ECO:0000313" key="3">
    <source>
        <dbReference type="Proteomes" id="UP000280726"/>
    </source>
</evidence>
<dbReference type="CDD" id="cd00761">
    <property type="entry name" value="Glyco_tranf_GTA_type"/>
    <property type="match status" value="1"/>
</dbReference>
<dbReference type="Pfam" id="PF00535">
    <property type="entry name" value="Glycos_transf_2"/>
    <property type="match status" value="1"/>
</dbReference>
<dbReference type="PANTHER" id="PTHR22916">
    <property type="entry name" value="GLYCOSYLTRANSFERASE"/>
    <property type="match status" value="1"/>
</dbReference>
<evidence type="ECO:0000313" key="2">
    <source>
        <dbReference type="EMBL" id="RPF26359.1"/>
    </source>
</evidence>
<protein>
    <submittedName>
        <fullName evidence="2">Glycosyl transferase family 2</fullName>
    </submittedName>
</protein>
<dbReference type="SUPFAM" id="SSF53448">
    <property type="entry name" value="Nucleotide-diphospho-sugar transferases"/>
    <property type="match status" value="1"/>
</dbReference>
<gene>
    <name evidence="2" type="ORF">EDD32_0798</name>
</gene>
<reference evidence="2 3" key="1">
    <citation type="submission" date="2018-11" db="EMBL/GenBank/DDBJ databases">
        <title>Sequencing the genomes of 1000 actinobacteria strains.</title>
        <authorList>
            <person name="Klenk H.-P."/>
        </authorList>
    </citation>
    <scope>NUCLEOTIDE SEQUENCE [LARGE SCALE GENOMIC DNA]</scope>
    <source>
        <strain evidence="2 3">DSM 14418</strain>
    </source>
</reference>
<keyword evidence="3" id="KW-1185">Reference proteome</keyword>
<organism evidence="2 3">
    <name type="scientific">Georgenia muralis</name>
    <dbReference type="NCBI Taxonomy" id="154117"/>
    <lineage>
        <taxon>Bacteria</taxon>
        <taxon>Bacillati</taxon>
        <taxon>Actinomycetota</taxon>
        <taxon>Actinomycetes</taxon>
        <taxon>Micrococcales</taxon>
        <taxon>Bogoriellaceae</taxon>
        <taxon>Georgenia</taxon>
    </lineage>
</organism>
<dbReference type="PANTHER" id="PTHR22916:SF3">
    <property type="entry name" value="UDP-GLCNAC:BETAGAL BETA-1,3-N-ACETYLGLUCOSAMINYLTRANSFERASE-LIKE PROTEIN 1"/>
    <property type="match status" value="1"/>
</dbReference>